<organism evidence="14 15">
    <name type="scientific">Rhizoclosmatium globosum</name>
    <dbReference type="NCBI Taxonomy" id="329046"/>
    <lineage>
        <taxon>Eukaryota</taxon>
        <taxon>Fungi</taxon>
        <taxon>Fungi incertae sedis</taxon>
        <taxon>Chytridiomycota</taxon>
        <taxon>Chytridiomycota incertae sedis</taxon>
        <taxon>Chytridiomycetes</taxon>
        <taxon>Chytridiales</taxon>
        <taxon>Chytriomycetaceae</taxon>
        <taxon>Rhizoclosmatium</taxon>
    </lineage>
</organism>
<dbReference type="InterPro" id="IPR003661">
    <property type="entry name" value="HisK_dim/P_dom"/>
</dbReference>
<dbReference type="CDD" id="cd00082">
    <property type="entry name" value="HisKA"/>
    <property type="match status" value="1"/>
</dbReference>
<dbReference type="Proteomes" id="UP000193642">
    <property type="component" value="Unassembled WGS sequence"/>
</dbReference>
<feature type="domain" description="PAS" evidence="13">
    <location>
        <begin position="505"/>
        <end position="575"/>
    </location>
</feature>
<dbReference type="PANTHER" id="PTHR43047:SF69">
    <property type="entry name" value="HISTIDINE KINASE CONTAINING CHEY-HOMOLOGOUS RECEIVER DOMAIN-RELATED"/>
    <property type="match status" value="1"/>
</dbReference>
<dbReference type="OrthoDB" id="60033at2759"/>
<dbReference type="AlphaFoldDB" id="A0A1Y2BXP0"/>
<dbReference type="EMBL" id="MCGO01000039">
    <property type="protein sequence ID" value="ORY39521.1"/>
    <property type="molecule type" value="Genomic_DNA"/>
</dbReference>
<evidence type="ECO:0000313" key="15">
    <source>
        <dbReference type="Proteomes" id="UP000193642"/>
    </source>
</evidence>
<dbReference type="PROSITE" id="PS50110">
    <property type="entry name" value="RESPONSE_REGULATORY"/>
    <property type="match status" value="1"/>
</dbReference>
<dbReference type="InterPro" id="IPR005467">
    <property type="entry name" value="His_kinase_dom"/>
</dbReference>
<evidence type="ECO:0000256" key="4">
    <source>
        <dbReference type="ARBA" id="ARBA00022679"/>
    </source>
</evidence>
<dbReference type="CDD" id="cd00130">
    <property type="entry name" value="PAS"/>
    <property type="match status" value="1"/>
</dbReference>
<dbReference type="InterPro" id="IPR003594">
    <property type="entry name" value="HATPase_dom"/>
</dbReference>
<dbReference type="InterPro" id="IPR000014">
    <property type="entry name" value="PAS"/>
</dbReference>
<evidence type="ECO:0000259" key="13">
    <source>
        <dbReference type="PROSITE" id="PS50112"/>
    </source>
</evidence>
<dbReference type="GO" id="GO:0000155">
    <property type="term" value="F:phosphorelay sensor kinase activity"/>
    <property type="evidence" value="ECO:0007669"/>
    <property type="project" value="InterPro"/>
</dbReference>
<dbReference type="GO" id="GO:0006355">
    <property type="term" value="P:regulation of DNA-templated transcription"/>
    <property type="evidence" value="ECO:0007669"/>
    <property type="project" value="InterPro"/>
</dbReference>
<sequence>MVTGGCPFRPALEKNSANGSLKMEDLSGLKPPENDSSPLTFLAFDSWKSTHENEEDRVMYTRLRDEYSNIERALISSQNEILSKKEEAYARTRNEIELARLNEIQRSEMNYRQTVFDEKLMIKLNACKEKAASEKFHDDAKLRDLKISHKASKDKLSRYIQTLMEQDRDEFEDTICHIERVHARKCKNLTPQHRNAEPSQKRYNVKSAHQRLLDKKTLEQLREVLTCEVGQIKELFSFKNQCTEEMFRLRSSQLGMQHVLEIRHFEERRAEKEALANLKSKIKVSVDEDLHTREMRKLNDRNRIQLYNLRASQNERLHEIFNQTNYHFTKVSVNLHTWIDTIDATDERTSITSIDSSERSAYGISTKTPTPSYDQSFTTNPSASSASVNFPSTTSSRSSYSSSLSRLSSREPEEQIQSAEEKIRLTKFRHRDAQASLASEHLDEIRVMHDFHMFKMTELKKSQEYALMLMQKQHETELMELKSVQEKEIVMEQSIHDAEIRVITERRVLGSVLNSVIDGIIIIDTSAKILRLNEAVTVIFGYSQEELIGQNVNRLMPLSTGKQHDGYITKYLETGVQNIIGRGRKLIGRKKDGSEFDIQLTVTEVKQEGVHLFTGVIRDISNETEHEKKMAQKIKDDHENQVKILAAEKKRTEEAEYSRNQQERYIDMICHEIRNPLNGIQNNNELLSSLITDLVSVLQTDNLLDSRLSNLIDSSTEAVSSIALCAKHQKAIADDCLNMSKLNMNLIRISTTTPLDPVAITQSVFAGVIEEAKTNDIELILIVKKDFEELALPSNQYLGGDPARLTQAKKLSNSRISVEIDALSSNESTVLLEFSITDPGFGMSKSEQQLLDEPINQATYKTYADYGGSGLGLYISKELIALMGGTIQTSHSKELGSTVTFTITAQVLASRLKIKQKPEHHSMNQLYKSQDFEKSKKPILIVDDSSINRKVLRAHLERNGHECIEAENGQEAVTFVTNDPDKFGLILMDLEMPVLDGRQASQKIREVENKLCGSSSDDTKRTPIIAVTGNTFHPEGESPENFGMQGVLLKPFTRQEVLAIVSKYVL</sequence>
<dbReference type="Gene3D" id="3.30.565.10">
    <property type="entry name" value="Histidine kinase-like ATPase, C-terminal domain"/>
    <property type="match status" value="1"/>
</dbReference>
<dbReference type="SUPFAM" id="SSF47384">
    <property type="entry name" value="Homodimeric domain of signal transducing histidine kinase"/>
    <property type="match status" value="1"/>
</dbReference>
<dbReference type="SMART" id="SM00387">
    <property type="entry name" value="HATPase_c"/>
    <property type="match status" value="1"/>
</dbReference>
<evidence type="ECO:0000256" key="8">
    <source>
        <dbReference type="PROSITE-ProRule" id="PRU00169"/>
    </source>
</evidence>
<dbReference type="SUPFAM" id="SSF52172">
    <property type="entry name" value="CheY-like"/>
    <property type="match status" value="1"/>
</dbReference>
<proteinExistence type="predicted"/>
<feature type="domain" description="Response regulatory" evidence="12">
    <location>
        <begin position="938"/>
        <end position="1065"/>
    </location>
</feature>
<feature type="modified residue" description="4-aspartylphosphate" evidence="8">
    <location>
        <position position="989"/>
    </location>
</feature>
<dbReference type="PRINTS" id="PR00344">
    <property type="entry name" value="BCTRLSENSOR"/>
</dbReference>
<feature type="compositionally biased region" description="Low complexity" evidence="10">
    <location>
        <begin position="392"/>
        <end position="407"/>
    </location>
</feature>
<dbReference type="Pfam" id="PF00512">
    <property type="entry name" value="HisKA"/>
    <property type="match status" value="1"/>
</dbReference>
<dbReference type="InterPro" id="IPR001789">
    <property type="entry name" value="Sig_transdc_resp-reg_receiver"/>
</dbReference>
<dbReference type="SMART" id="SM00091">
    <property type="entry name" value="PAS"/>
    <property type="match status" value="1"/>
</dbReference>
<evidence type="ECO:0000259" key="11">
    <source>
        <dbReference type="PROSITE" id="PS50109"/>
    </source>
</evidence>
<evidence type="ECO:0000259" key="12">
    <source>
        <dbReference type="PROSITE" id="PS50110"/>
    </source>
</evidence>
<dbReference type="InterPro" id="IPR036097">
    <property type="entry name" value="HisK_dim/P_sf"/>
</dbReference>
<keyword evidence="3 8" id="KW-0597">Phosphoprotein</keyword>
<evidence type="ECO:0000313" key="14">
    <source>
        <dbReference type="EMBL" id="ORY39521.1"/>
    </source>
</evidence>
<evidence type="ECO:0000256" key="6">
    <source>
        <dbReference type="ARBA" id="ARBA00022777"/>
    </source>
</evidence>
<dbReference type="GO" id="GO:0005524">
    <property type="term" value="F:ATP binding"/>
    <property type="evidence" value="ECO:0007669"/>
    <property type="project" value="UniProtKB-KW"/>
</dbReference>
<gene>
    <name evidence="14" type="ORF">BCR33DRAFT_853309</name>
</gene>
<keyword evidence="5" id="KW-0547">Nucleotide-binding</keyword>
<comment type="caution">
    <text evidence="14">The sequence shown here is derived from an EMBL/GenBank/DDBJ whole genome shotgun (WGS) entry which is preliminary data.</text>
</comment>
<evidence type="ECO:0000256" key="10">
    <source>
        <dbReference type="SAM" id="MobiDB-lite"/>
    </source>
</evidence>
<dbReference type="InterPro" id="IPR036890">
    <property type="entry name" value="HATPase_C_sf"/>
</dbReference>
<dbReference type="Pfam" id="PF02518">
    <property type="entry name" value="HATPase_c"/>
    <property type="match status" value="1"/>
</dbReference>
<dbReference type="PROSITE" id="PS50109">
    <property type="entry name" value="HIS_KIN"/>
    <property type="match status" value="1"/>
</dbReference>
<dbReference type="PROSITE" id="PS50112">
    <property type="entry name" value="PAS"/>
    <property type="match status" value="1"/>
</dbReference>
<evidence type="ECO:0000256" key="9">
    <source>
        <dbReference type="SAM" id="Coils"/>
    </source>
</evidence>
<evidence type="ECO:0000256" key="2">
    <source>
        <dbReference type="ARBA" id="ARBA00012438"/>
    </source>
</evidence>
<dbReference type="InterPro" id="IPR013767">
    <property type="entry name" value="PAS_fold"/>
</dbReference>
<evidence type="ECO:0000256" key="7">
    <source>
        <dbReference type="ARBA" id="ARBA00022840"/>
    </source>
</evidence>
<name>A0A1Y2BXP0_9FUNG</name>
<dbReference type="GO" id="GO:0005886">
    <property type="term" value="C:plasma membrane"/>
    <property type="evidence" value="ECO:0007669"/>
    <property type="project" value="TreeGrafter"/>
</dbReference>
<evidence type="ECO:0000256" key="3">
    <source>
        <dbReference type="ARBA" id="ARBA00022553"/>
    </source>
</evidence>
<dbReference type="Gene3D" id="3.40.50.2300">
    <property type="match status" value="1"/>
</dbReference>
<dbReference type="SUPFAM" id="SSF55785">
    <property type="entry name" value="PYP-like sensor domain (PAS domain)"/>
    <property type="match status" value="1"/>
</dbReference>
<dbReference type="SMART" id="SM00448">
    <property type="entry name" value="REC"/>
    <property type="match status" value="1"/>
</dbReference>
<keyword evidence="15" id="KW-1185">Reference proteome</keyword>
<reference evidence="14 15" key="1">
    <citation type="submission" date="2016-07" db="EMBL/GenBank/DDBJ databases">
        <title>Pervasive Adenine N6-methylation of Active Genes in Fungi.</title>
        <authorList>
            <consortium name="DOE Joint Genome Institute"/>
            <person name="Mondo S.J."/>
            <person name="Dannebaum R.O."/>
            <person name="Kuo R.C."/>
            <person name="Labutti K."/>
            <person name="Haridas S."/>
            <person name="Kuo A."/>
            <person name="Salamov A."/>
            <person name="Ahrendt S.R."/>
            <person name="Lipzen A."/>
            <person name="Sullivan W."/>
            <person name="Andreopoulos W.B."/>
            <person name="Clum A."/>
            <person name="Lindquist E."/>
            <person name="Daum C."/>
            <person name="Ramamoorthy G.K."/>
            <person name="Gryganskyi A."/>
            <person name="Culley D."/>
            <person name="Magnuson J.K."/>
            <person name="James T.Y."/>
            <person name="O'Malley M.A."/>
            <person name="Stajich J.E."/>
            <person name="Spatafora J.W."/>
            <person name="Visel A."/>
            <person name="Grigoriev I.V."/>
        </authorList>
    </citation>
    <scope>NUCLEOTIDE SEQUENCE [LARGE SCALE GENOMIC DNA]</scope>
    <source>
        <strain evidence="14 15">JEL800</strain>
    </source>
</reference>
<feature type="coiled-coil region" evidence="9">
    <location>
        <begin position="60"/>
        <end position="102"/>
    </location>
</feature>
<dbReference type="CDD" id="cd17546">
    <property type="entry name" value="REC_hyHK_CKI1_RcsC-like"/>
    <property type="match status" value="1"/>
</dbReference>
<dbReference type="FunFam" id="3.30.450.20:FF:000060">
    <property type="entry name" value="Sensor protein FixL"/>
    <property type="match status" value="1"/>
</dbReference>
<evidence type="ECO:0000256" key="5">
    <source>
        <dbReference type="ARBA" id="ARBA00022741"/>
    </source>
</evidence>
<dbReference type="NCBIfam" id="TIGR00229">
    <property type="entry name" value="sensory_box"/>
    <property type="match status" value="1"/>
</dbReference>
<feature type="compositionally biased region" description="Basic and acidic residues" evidence="10">
    <location>
        <begin position="408"/>
        <end position="417"/>
    </location>
</feature>
<dbReference type="InterPro" id="IPR011006">
    <property type="entry name" value="CheY-like_superfamily"/>
</dbReference>
<feature type="compositionally biased region" description="Polar residues" evidence="10">
    <location>
        <begin position="363"/>
        <end position="391"/>
    </location>
</feature>
<dbReference type="Pfam" id="PF00072">
    <property type="entry name" value="Response_reg"/>
    <property type="match status" value="1"/>
</dbReference>
<evidence type="ECO:0000256" key="1">
    <source>
        <dbReference type="ARBA" id="ARBA00000085"/>
    </source>
</evidence>
<keyword evidence="6" id="KW-0418">Kinase</keyword>
<feature type="domain" description="Histidine kinase" evidence="11">
    <location>
        <begin position="668"/>
        <end position="907"/>
    </location>
</feature>
<dbReference type="GO" id="GO:0009927">
    <property type="term" value="F:histidine phosphotransfer kinase activity"/>
    <property type="evidence" value="ECO:0007669"/>
    <property type="project" value="TreeGrafter"/>
</dbReference>
<protein>
    <recommendedName>
        <fullName evidence="2">histidine kinase</fullName>
        <ecNumber evidence="2">2.7.13.3</ecNumber>
    </recommendedName>
</protein>
<dbReference type="InterPro" id="IPR035965">
    <property type="entry name" value="PAS-like_dom_sf"/>
</dbReference>
<dbReference type="PANTHER" id="PTHR43047">
    <property type="entry name" value="TWO-COMPONENT HISTIDINE PROTEIN KINASE"/>
    <property type="match status" value="1"/>
</dbReference>
<keyword evidence="4" id="KW-0808">Transferase</keyword>
<accession>A0A1Y2BXP0</accession>
<dbReference type="EC" id="2.7.13.3" evidence="2"/>
<dbReference type="Pfam" id="PF00989">
    <property type="entry name" value="PAS"/>
    <property type="match status" value="1"/>
</dbReference>
<keyword evidence="7" id="KW-0067">ATP-binding</keyword>
<dbReference type="SUPFAM" id="SSF55874">
    <property type="entry name" value="ATPase domain of HSP90 chaperone/DNA topoisomerase II/histidine kinase"/>
    <property type="match status" value="1"/>
</dbReference>
<feature type="region of interest" description="Disordered" evidence="10">
    <location>
        <begin position="352"/>
        <end position="417"/>
    </location>
</feature>
<dbReference type="Gene3D" id="3.30.450.20">
    <property type="entry name" value="PAS domain"/>
    <property type="match status" value="1"/>
</dbReference>
<dbReference type="InterPro" id="IPR004358">
    <property type="entry name" value="Sig_transdc_His_kin-like_C"/>
</dbReference>
<dbReference type="Gene3D" id="1.10.287.130">
    <property type="match status" value="1"/>
</dbReference>
<dbReference type="STRING" id="329046.A0A1Y2BXP0"/>
<comment type="catalytic activity">
    <reaction evidence="1">
        <text>ATP + protein L-histidine = ADP + protein N-phospho-L-histidine.</text>
        <dbReference type="EC" id="2.7.13.3"/>
    </reaction>
</comment>
<feature type="coiled-coil region" evidence="9">
    <location>
        <begin position="621"/>
        <end position="655"/>
    </location>
</feature>
<keyword evidence="9" id="KW-0175">Coiled coil</keyword>